<feature type="region of interest" description="Disordered" evidence="1">
    <location>
        <begin position="80"/>
        <end position="245"/>
    </location>
</feature>
<feature type="compositionally biased region" description="Polar residues" evidence="1">
    <location>
        <begin position="109"/>
        <end position="141"/>
    </location>
</feature>
<reference evidence="2 4" key="1">
    <citation type="submission" date="2024-02" db="EMBL/GenBank/DDBJ databases">
        <authorList>
            <person name="Chen Y."/>
            <person name="Shah S."/>
            <person name="Dougan E. K."/>
            <person name="Thang M."/>
            <person name="Chan C."/>
        </authorList>
    </citation>
    <scope>NUCLEOTIDE SEQUENCE [LARGE SCALE GENOMIC DNA]</scope>
</reference>
<feature type="compositionally biased region" description="Basic and acidic residues" evidence="1">
    <location>
        <begin position="178"/>
        <end position="229"/>
    </location>
</feature>
<protein>
    <submittedName>
        <fullName evidence="2">Uncharacterized protein</fullName>
    </submittedName>
</protein>
<sequence length="357" mass="38869">MTHVIDSDEDIEFSGGNAPQQSSFANISHGVLPVPTTMQVSMARPVVTMPETACPRTPPDSEFSASMLALLPGNRKLKRKSAFDFGASPKRPSQSPLNDSQVPDGASQKCPSQTPLNDSQVPNGASPKGPSQSPNNDSQLPNCYFDDAKTLILGDETPSQDDIDENVPSTGAPTGGDGAKKEADEIENKKDVQVVKNDAEDDKKGVEPEVDDKKVAFDKEEDLLRDPRFKKGSRLADFSPQGQAQLKEVRRLRAIENSNIWHNKFQSKGVPKNPAEPPPVAAAPEAAAEESSSSSSRPLTLKDAREKFMGDFFKEHKNNSEWTQQQKFKMANAAWMESDLRSRIMLARKGHGSIGAD</sequence>
<dbReference type="EMBL" id="CAXAMM010020557">
    <property type="protein sequence ID" value="CAK9048133.1"/>
    <property type="molecule type" value="Genomic_DNA"/>
</dbReference>
<feature type="region of interest" description="Disordered" evidence="1">
    <location>
        <begin position="260"/>
        <end position="301"/>
    </location>
</feature>
<comment type="caution">
    <text evidence="2">The sequence shown here is derived from an EMBL/GenBank/DDBJ whole genome shotgun (WGS) entry which is preliminary data.</text>
</comment>
<feature type="compositionally biased region" description="Polar residues" evidence="1">
    <location>
        <begin position="91"/>
        <end position="101"/>
    </location>
</feature>
<dbReference type="Proteomes" id="UP001642464">
    <property type="component" value="Unassembled WGS sequence"/>
</dbReference>
<proteinExistence type="predicted"/>
<evidence type="ECO:0000313" key="4">
    <source>
        <dbReference type="Proteomes" id="UP001642464"/>
    </source>
</evidence>
<feature type="region of interest" description="Disordered" evidence="1">
    <location>
        <begin position="1"/>
        <end position="24"/>
    </location>
</feature>
<evidence type="ECO:0000313" key="2">
    <source>
        <dbReference type="EMBL" id="CAK9047891.1"/>
    </source>
</evidence>
<organism evidence="2 4">
    <name type="scientific">Durusdinium trenchii</name>
    <dbReference type="NCBI Taxonomy" id="1381693"/>
    <lineage>
        <taxon>Eukaryota</taxon>
        <taxon>Sar</taxon>
        <taxon>Alveolata</taxon>
        <taxon>Dinophyceae</taxon>
        <taxon>Suessiales</taxon>
        <taxon>Symbiodiniaceae</taxon>
        <taxon>Durusdinium</taxon>
    </lineage>
</organism>
<dbReference type="EMBL" id="CAXAMM010020446">
    <property type="protein sequence ID" value="CAK9047891.1"/>
    <property type="molecule type" value="Genomic_DNA"/>
</dbReference>
<accession>A0ABP0M8T5</accession>
<feature type="compositionally biased region" description="Low complexity" evidence="1">
    <location>
        <begin position="282"/>
        <end position="298"/>
    </location>
</feature>
<evidence type="ECO:0000313" key="3">
    <source>
        <dbReference type="EMBL" id="CAK9048133.1"/>
    </source>
</evidence>
<name>A0ABP0M8T5_9DINO</name>
<gene>
    <name evidence="2" type="ORF">SCF082_LOCUS26766</name>
    <name evidence="3" type="ORF">SCF082_LOCUS26855</name>
</gene>
<evidence type="ECO:0000256" key="1">
    <source>
        <dbReference type="SAM" id="MobiDB-lite"/>
    </source>
</evidence>
<keyword evidence="4" id="KW-1185">Reference proteome</keyword>